<dbReference type="SUPFAM" id="SSF47413">
    <property type="entry name" value="lambda repressor-like DNA-binding domains"/>
    <property type="match status" value="1"/>
</dbReference>
<organism evidence="2 3">
    <name type="scientific">Planococcus halotolerans</name>
    <dbReference type="NCBI Taxonomy" id="2233542"/>
    <lineage>
        <taxon>Bacteria</taxon>
        <taxon>Bacillati</taxon>
        <taxon>Bacillota</taxon>
        <taxon>Bacilli</taxon>
        <taxon>Bacillales</taxon>
        <taxon>Caryophanaceae</taxon>
        <taxon>Planococcus</taxon>
    </lineage>
</organism>
<dbReference type="Pfam" id="PF01381">
    <property type="entry name" value="HTH_3"/>
    <property type="match status" value="1"/>
</dbReference>
<reference evidence="2 3" key="1">
    <citation type="submission" date="2018-06" db="EMBL/GenBank/DDBJ databases">
        <title>The draft genome sequences of strains SCU63 and S1.</title>
        <authorList>
            <person name="Gan L."/>
        </authorList>
    </citation>
    <scope>NUCLEOTIDE SEQUENCE [LARGE SCALE GENOMIC DNA]</scope>
    <source>
        <strain evidence="2 3">SCU63</strain>
    </source>
</reference>
<evidence type="ECO:0000313" key="3">
    <source>
        <dbReference type="Proteomes" id="UP000251002"/>
    </source>
</evidence>
<dbReference type="GO" id="GO:0003677">
    <property type="term" value="F:DNA binding"/>
    <property type="evidence" value="ECO:0007669"/>
    <property type="project" value="InterPro"/>
</dbReference>
<evidence type="ECO:0000259" key="1">
    <source>
        <dbReference type="PROSITE" id="PS50943"/>
    </source>
</evidence>
<sequence>MCFNNGKGAGKLSNSSFGQELKNLRKQAGIPSKVLSQRVGKAVTYVSQLEREKIKNPSYDTCLEILVKLGLNQTDAEKLLTYYGIHSKEEKRSYVESGIKLHEELNEKIESYYYVKKFEEIGKKKSRFLELADKNLSVLGQYDSTKADLVLHNLNKLMETEENAAFFFSLFENDFSRLSDENRDILLNTVKQYYKKTNSRNIVEEMGESE</sequence>
<dbReference type="InterPro" id="IPR010982">
    <property type="entry name" value="Lambda_DNA-bd_dom_sf"/>
</dbReference>
<dbReference type="Gene3D" id="1.10.260.40">
    <property type="entry name" value="lambda repressor-like DNA-binding domains"/>
    <property type="match status" value="1"/>
</dbReference>
<accession>A0A365L825</accession>
<comment type="caution">
    <text evidence="2">The sequence shown here is derived from an EMBL/GenBank/DDBJ whole genome shotgun (WGS) entry which is preliminary data.</text>
</comment>
<feature type="domain" description="HTH cro/C1-type" evidence="1">
    <location>
        <begin position="21"/>
        <end position="76"/>
    </location>
</feature>
<evidence type="ECO:0000313" key="2">
    <source>
        <dbReference type="EMBL" id="RAZ81525.1"/>
    </source>
</evidence>
<dbReference type="CDD" id="cd00093">
    <property type="entry name" value="HTH_XRE"/>
    <property type="match status" value="1"/>
</dbReference>
<dbReference type="Proteomes" id="UP000251002">
    <property type="component" value="Unassembled WGS sequence"/>
</dbReference>
<keyword evidence="3" id="KW-1185">Reference proteome</keyword>
<dbReference type="InterPro" id="IPR001387">
    <property type="entry name" value="Cro/C1-type_HTH"/>
</dbReference>
<dbReference type="AlphaFoldDB" id="A0A365L825"/>
<gene>
    <name evidence="2" type="ORF">DP120_04425</name>
</gene>
<dbReference type="EMBL" id="QLZR01000001">
    <property type="protein sequence ID" value="RAZ81525.1"/>
    <property type="molecule type" value="Genomic_DNA"/>
</dbReference>
<name>A0A365L825_9BACL</name>
<protein>
    <recommendedName>
        <fullName evidence="1">HTH cro/C1-type domain-containing protein</fullName>
    </recommendedName>
</protein>
<dbReference type="PROSITE" id="PS50943">
    <property type="entry name" value="HTH_CROC1"/>
    <property type="match status" value="1"/>
</dbReference>
<proteinExistence type="predicted"/>